<dbReference type="InterPro" id="IPR036397">
    <property type="entry name" value="RNaseH_sf"/>
</dbReference>
<gene>
    <name evidence="1" type="ORF">TNCV_3296961</name>
</gene>
<dbReference type="EMBL" id="BMAU01021359">
    <property type="protein sequence ID" value="GFY22052.1"/>
    <property type="molecule type" value="Genomic_DNA"/>
</dbReference>
<proteinExistence type="predicted"/>
<protein>
    <submittedName>
        <fullName evidence="1">Transposable element Tc1 transposase</fullName>
    </submittedName>
</protein>
<dbReference type="Gene3D" id="3.30.420.10">
    <property type="entry name" value="Ribonuclease H-like superfamily/Ribonuclease H"/>
    <property type="match status" value="1"/>
</dbReference>
<name>A0A8X6SXQ1_TRICX</name>
<reference evidence="1" key="1">
    <citation type="submission" date="2020-08" db="EMBL/GenBank/DDBJ databases">
        <title>Multicomponent nature underlies the extraordinary mechanical properties of spider dragline silk.</title>
        <authorList>
            <person name="Kono N."/>
            <person name="Nakamura H."/>
            <person name="Mori M."/>
            <person name="Yoshida Y."/>
            <person name="Ohtoshi R."/>
            <person name="Malay A.D."/>
            <person name="Moran D.A.P."/>
            <person name="Tomita M."/>
            <person name="Numata K."/>
            <person name="Arakawa K."/>
        </authorList>
    </citation>
    <scope>NUCLEOTIDE SEQUENCE</scope>
</reference>
<dbReference type="Proteomes" id="UP000887159">
    <property type="component" value="Unassembled WGS sequence"/>
</dbReference>
<dbReference type="GO" id="GO:0003676">
    <property type="term" value="F:nucleic acid binding"/>
    <property type="evidence" value="ECO:0007669"/>
    <property type="project" value="InterPro"/>
</dbReference>
<evidence type="ECO:0000313" key="1">
    <source>
        <dbReference type="EMBL" id="GFY22052.1"/>
    </source>
</evidence>
<keyword evidence="2" id="KW-1185">Reference proteome</keyword>
<accession>A0A8X6SXQ1</accession>
<comment type="caution">
    <text evidence="1">The sequence shown here is derived from an EMBL/GenBank/DDBJ whole genome shotgun (WGS) entry which is preliminary data.</text>
</comment>
<sequence length="132" mass="15502">MIIHRWLIERNLRSYTPVRHLPLTSALCRARLQRCLARSGWNLADWGHTEFSDESRFQLCPDDHRRRVWRHPRKRVDPASTIARHTGPQPGVVVRCAIFFDNWTSSVVIRGTLTAQLYVDDILRTVLLPFFL</sequence>
<organism evidence="1 2">
    <name type="scientific">Trichonephila clavipes</name>
    <name type="common">Golden silk orbweaver</name>
    <name type="synonym">Nephila clavipes</name>
    <dbReference type="NCBI Taxonomy" id="2585209"/>
    <lineage>
        <taxon>Eukaryota</taxon>
        <taxon>Metazoa</taxon>
        <taxon>Ecdysozoa</taxon>
        <taxon>Arthropoda</taxon>
        <taxon>Chelicerata</taxon>
        <taxon>Arachnida</taxon>
        <taxon>Araneae</taxon>
        <taxon>Araneomorphae</taxon>
        <taxon>Entelegynae</taxon>
        <taxon>Araneoidea</taxon>
        <taxon>Nephilidae</taxon>
        <taxon>Trichonephila</taxon>
    </lineage>
</organism>
<evidence type="ECO:0000313" key="2">
    <source>
        <dbReference type="Proteomes" id="UP000887159"/>
    </source>
</evidence>
<dbReference type="AlphaFoldDB" id="A0A8X6SXQ1"/>